<gene>
    <name evidence="1" type="ORF">IE53DRAFT_404174</name>
</gene>
<accession>A0ACD0P8J3</accession>
<evidence type="ECO:0000313" key="1">
    <source>
        <dbReference type="EMBL" id="PWN54374.1"/>
    </source>
</evidence>
<organism evidence="1 2">
    <name type="scientific">Violaceomyces palustris</name>
    <dbReference type="NCBI Taxonomy" id="1673888"/>
    <lineage>
        <taxon>Eukaryota</taxon>
        <taxon>Fungi</taxon>
        <taxon>Dikarya</taxon>
        <taxon>Basidiomycota</taxon>
        <taxon>Ustilaginomycotina</taxon>
        <taxon>Ustilaginomycetes</taxon>
        <taxon>Violaceomycetales</taxon>
        <taxon>Violaceomycetaceae</taxon>
        <taxon>Violaceomyces</taxon>
    </lineage>
</organism>
<protein>
    <submittedName>
        <fullName evidence="1">Uncharacterized protein</fullName>
    </submittedName>
</protein>
<name>A0ACD0P8J3_9BASI</name>
<keyword evidence="2" id="KW-1185">Reference proteome</keyword>
<dbReference type="Proteomes" id="UP000245626">
    <property type="component" value="Unassembled WGS sequence"/>
</dbReference>
<reference evidence="1 2" key="1">
    <citation type="journal article" date="2018" name="Mol. Biol. Evol.">
        <title>Broad Genomic Sampling Reveals a Smut Pathogenic Ancestry of the Fungal Clade Ustilaginomycotina.</title>
        <authorList>
            <person name="Kijpornyongpan T."/>
            <person name="Mondo S.J."/>
            <person name="Barry K."/>
            <person name="Sandor L."/>
            <person name="Lee J."/>
            <person name="Lipzen A."/>
            <person name="Pangilinan J."/>
            <person name="LaButti K."/>
            <person name="Hainaut M."/>
            <person name="Henrissat B."/>
            <person name="Grigoriev I.V."/>
            <person name="Spatafora J.W."/>
            <person name="Aime M.C."/>
        </authorList>
    </citation>
    <scope>NUCLEOTIDE SEQUENCE [LARGE SCALE GENOMIC DNA]</scope>
    <source>
        <strain evidence="1 2">SA 807</strain>
    </source>
</reference>
<evidence type="ECO:0000313" key="2">
    <source>
        <dbReference type="Proteomes" id="UP000245626"/>
    </source>
</evidence>
<sequence length="394" mass="43522">MTRILVTGGHSGIGLSALRHIIAASHPSLPPPYHIILLSRDPQSSIVAQARQDLVQTSQRFNSPEHASNLFLDVRQMDLSSLASVRRLATELVTQFETEGVRLDLLLLNAAVAKANRNLVKDEDHQDWKKDHDVLSDDQGWYEETACVNHVAHLVLLHLLSPIISKAPSQASDGEQATRTFDTRIVFTSSALHSKLKNLDALDSYFSRSSFQSSDPWSLLDTYAASKFLQMVGIRSYRRRLEVHLGRSSSVEVIEQTVPRIEVVAVQPGFVPQTGLSRESSLLKRLVMTYLLPLMPFATSLDDAGDCVAQACYRPLQDFPTTTTTNASTGKPGADPSRNQDGYNDDGWADDVESGVKSRLLAKKEGVLVSLSPDPRAGDLRLQEKWWPSQLSDG</sequence>
<proteinExistence type="predicted"/>
<dbReference type="EMBL" id="KZ819687">
    <property type="protein sequence ID" value="PWN54374.1"/>
    <property type="molecule type" value="Genomic_DNA"/>
</dbReference>